<proteinExistence type="inferred from homology"/>
<keyword evidence="9" id="KW-1185">Reference proteome</keyword>
<evidence type="ECO:0000256" key="2">
    <source>
        <dbReference type="ARBA" id="ARBA00013064"/>
    </source>
</evidence>
<comment type="similarity">
    <text evidence="1">Belongs to the protein-tyrosine phosphatase family. Non-receptor class dual specificity subfamily.</text>
</comment>
<dbReference type="CDD" id="cd14498">
    <property type="entry name" value="DSP"/>
    <property type="match status" value="1"/>
</dbReference>
<dbReference type="PROSITE" id="PS00383">
    <property type="entry name" value="TYR_PHOSPHATASE_1"/>
    <property type="match status" value="1"/>
</dbReference>
<keyword evidence="4" id="KW-0904">Protein phosphatase</keyword>
<feature type="region of interest" description="Disordered" evidence="5">
    <location>
        <begin position="622"/>
        <end position="667"/>
    </location>
</feature>
<evidence type="ECO:0000256" key="5">
    <source>
        <dbReference type="SAM" id="MobiDB-lite"/>
    </source>
</evidence>
<feature type="domain" description="Tyrosine specific protein phosphatases" evidence="7">
    <location>
        <begin position="391"/>
        <end position="440"/>
    </location>
</feature>
<dbReference type="GO" id="GO:0008330">
    <property type="term" value="F:protein tyrosine/threonine phosphatase activity"/>
    <property type="evidence" value="ECO:0007669"/>
    <property type="project" value="TreeGrafter"/>
</dbReference>
<dbReference type="InterPro" id="IPR029021">
    <property type="entry name" value="Prot-tyrosine_phosphatase-like"/>
</dbReference>
<organism evidence="9">
    <name type="scientific">Aureococcus anophagefferens</name>
    <name type="common">Harmful bloom alga</name>
    <dbReference type="NCBI Taxonomy" id="44056"/>
    <lineage>
        <taxon>Eukaryota</taxon>
        <taxon>Sar</taxon>
        <taxon>Stramenopiles</taxon>
        <taxon>Ochrophyta</taxon>
        <taxon>Pelagophyceae</taxon>
        <taxon>Pelagomonadales</taxon>
        <taxon>Pelagomonadaceae</taxon>
        <taxon>Aureococcus</taxon>
    </lineage>
</organism>
<dbReference type="RefSeq" id="XP_009040132.1">
    <property type="nucleotide sequence ID" value="XM_009041884.1"/>
</dbReference>
<dbReference type="GO" id="GO:0017017">
    <property type="term" value="F:MAP kinase tyrosine/serine/threonine phosphatase activity"/>
    <property type="evidence" value="ECO:0007669"/>
    <property type="project" value="TreeGrafter"/>
</dbReference>
<dbReference type="SUPFAM" id="SSF52799">
    <property type="entry name" value="(Phosphotyrosine protein) phosphatases II"/>
    <property type="match status" value="1"/>
</dbReference>
<feature type="chain" id="PRO_5003264651" description="protein-tyrosine-phosphatase" evidence="6">
    <location>
        <begin position="24"/>
        <end position="667"/>
    </location>
</feature>
<evidence type="ECO:0000259" key="7">
    <source>
        <dbReference type="PROSITE" id="PS50056"/>
    </source>
</evidence>
<dbReference type="KEGG" id="aaf:AURANDRAFT_72291"/>
<keyword evidence="3" id="KW-0378">Hydrolase</keyword>
<evidence type="ECO:0000313" key="8">
    <source>
        <dbReference type="EMBL" id="EGB05231.1"/>
    </source>
</evidence>
<dbReference type="GO" id="GO:0043409">
    <property type="term" value="P:negative regulation of MAPK cascade"/>
    <property type="evidence" value="ECO:0007669"/>
    <property type="project" value="TreeGrafter"/>
</dbReference>
<evidence type="ECO:0000256" key="1">
    <source>
        <dbReference type="ARBA" id="ARBA00008601"/>
    </source>
</evidence>
<dbReference type="AlphaFoldDB" id="F0YI44"/>
<dbReference type="PROSITE" id="PS50056">
    <property type="entry name" value="TYR_PHOSPHATASE_2"/>
    <property type="match status" value="1"/>
</dbReference>
<name>F0YI44_AURAN</name>
<evidence type="ECO:0000256" key="4">
    <source>
        <dbReference type="ARBA" id="ARBA00022912"/>
    </source>
</evidence>
<dbReference type="PANTHER" id="PTHR10159">
    <property type="entry name" value="DUAL SPECIFICITY PROTEIN PHOSPHATASE"/>
    <property type="match status" value="1"/>
</dbReference>
<dbReference type="InterPro" id="IPR020422">
    <property type="entry name" value="TYR_PHOSPHATASE_DUAL_dom"/>
</dbReference>
<reference evidence="8 9" key="1">
    <citation type="journal article" date="2011" name="Proc. Natl. Acad. Sci. U.S.A.">
        <title>Niche of harmful alga Aureococcus anophagefferens revealed through ecogenomics.</title>
        <authorList>
            <person name="Gobler C.J."/>
            <person name="Berry D.L."/>
            <person name="Dyhrman S.T."/>
            <person name="Wilhelm S.W."/>
            <person name="Salamov A."/>
            <person name="Lobanov A.V."/>
            <person name="Zhang Y."/>
            <person name="Collier J.L."/>
            <person name="Wurch L.L."/>
            <person name="Kustka A.B."/>
            <person name="Dill B.D."/>
            <person name="Shah M."/>
            <person name="VerBerkmoes N.C."/>
            <person name="Kuo A."/>
            <person name="Terry A."/>
            <person name="Pangilinan J."/>
            <person name="Lindquist E.A."/>
            <person name="Lucas S."/>
            <person name="Paulsen I.T."/>
            <person name="Hattenrath-Lehmann T.K."/>
            <person name="Talmage S.C."/>
            <person name="Walker E.A."/>
            <person name="Koch F."/>
            <person name="Burson A.M."/>
            <person name="Marcoval M.A."/>
            <person name="Tang Y.Z."/>
            <person name="Lecleir G.R."/>
            <person name="Coyne K.J."/>
            <person name="Berg G.M."/>
            <person name="Bertrand E.M."/>
            <person name="Saito M.A."/>
            <person name="Gladyshev V.N."/>
            <person name="Grigoriev I.V."/>
        </authorList>
    </citation>
    <scope>NUCLEOTIDE SEQUENCE [LARGE SCALE GENOMIC DNA]</scope>
    <source>
        <strain evidence="9">CCMP 1984</strain>
    </source>
</reference>
<sequence length="667" mass="73866">MLGRSYWPMLAMLSLPCTGYAHAILCWCFILAYSDSNKAHRKVVLCPTGSPGRACPWIRTMQLLVGLCGRRIVSNGRRSYFGQLPIGRLASPRQNPALNERRGAMVKVTIREAFQSAIVTFSSSHLAARAAGTREVAIRGRGGAVSALAKAQAGAYKGHTAPWHSMLKERPFANYEMHSYQFGHQPCSTREFKQRAAGTYGIEHRSKDLAGSCAIVHIQAQAEFELFVAARSRHKAVCWLQGFTRSSLICDRGSLSSIAGVNNNIHHQQRGNRFEELGMSPEWVETVDEDERFLPLIQGHASQICENLWLGSEDNVRDLVWLKLNKITRIVTIMPQAVDPTDSGHMSEALKLWFAENVDSLFLEALDTPTQLVLAMCLTLTMYKLECTALNQVFKHVKRAIEFININLDRNNCVIVHCGRGISRSATLVIATLMVRNKMSFELVSSKRSCIYPNVGFQIQLCLFENLDLHIDAALPKASLNLTHATVTTIVEGSSFDIASEISVSIRKTLENAEEQMSRMFDDDSIKDDPQRWMDFGFFIQNCREYLGHVDIGLPLDLLNMAEDVARRLQNLGMIFEGKGVAIAVRVGKVLAVWHNLQQQLSMKPDALARVASDYVSHLDGAASKNSPNGGADQGLNLKTLHFNRGPSTAQHAAPAGAFGPDSTTAR</sequence>
<evidence type="ECO:0000256" key="6">
    <source>
        <dbReference type="SAM" id="SignalP"/>
    </source>
</evidence>
<dbReference type="Pfam" id="PF00782">
    <property type="entry name" value="DSPc"/>
    <property type="match status" value="1"/>
</dbReference>
<dbReference type="OrthoDB" id="10252009at2759"/>
<dbReference type="GO" id="GO:0033550">
    <property type="term" value="F:MAP kinase tyrosine phosphatase activity"/>
    <property type="evidence" value="ECO:0007669"/>
    <property type="project" value="TreeGrafter"/>
</dbReference>
<dbReference type="InParanoid" id="F0YI44"/>
<dbReference type="PANTHER" id="PTHR10159:SF519">
    <property type="entry name" value="DUAL SPECIFICITY PROTEIN PHOSPHATASE MPK3"/>
    <property type="match status" value="1"/>
</dbReference>
<gene>
    <name evidence="8" type="ORF">AURANDRAFT_72291</name>
</gene>
<dbReference type="SMART" id="SM00195">
    <property type="entry name" value="DSPc"/>
    <property type="match status" value="1"/>
</dbReference>
<dbReference type="GeneID" id="20228643"/>
<accession>F0YI44</accession>
<evidence type="ECO:0000256" key="3">
    <source>
        <dbReference type="ARBA" id="ARBA00022801"/>
    </source>
</evidence>
<dbReference type="InterPro" id="IPR016130">
    <property type="entry name" value="Tyr_Pase_AS"/>
</dbReference>
<dbReference type="InterPro" id="IPR000340">
    <property type="entry name" value="Dual-sp_phosphatase_cat-dom"/>
</dbReference>
<dbReference type="eggNOG" id="KOG1716">
    <property type="taxonomic scope" value="Eukaryota"/>
</dbReference>
<dbReference type="EMBL" id="GL833143">
    <property type="protein sequence ID" value="EGB05231.1"/>
    <property type="molecule type" value="Genomic_DNA"/>
</dbReference>
<feature type="signal peptide" evidence="6">
    <location>
        <begin position="1"/>
        <end position="23"/>
    </location>
</feature>
<protein>
    <recommendedName>
        <fullName evidence="2">protein-tyrosine-phosphatase</fullName>
        <ecNumber evidence="2">3.1.3.48</ecNumber>
    </recommendedName>
</protein>
<keyword evidence="6" id="KW-0732">Signal</keyword>
<dbReference type="Gene3D" id="3.90.190.10">
    <property type="entry name" value="Protein tyrosine phosphatase superfamily"/>
    <property type="match status" value="1"/>
</dbReference>
<evidence type="ECO:0000313" key="9">
    <source>
        <dbReference type="Proteomes" id="UP000002729"/>
    </source>
</evidence>
<dbReference type="GO" id="GO:0005737">
    <property type="term" value="C:cytoplasm"/>
    <property type="evidence" value="ECO:0007669"/>
    <property type="project" value="TreeGrafter"/>
</dbReference>
<dbReference type="EC" id="3.1.3.48" evidence="2"/>
<dbReference type="Proteomes" id="UP000002729">
    <property type="component" value="Unassembled WGS sequence"/>
</dbReference>
<dbReference type="InterPro" id="IPR000387">
    <property type="entry name" value="Tyr_Pase_dom"/>
</dbReference>